<feature type="compositionally biased region" description="Low complexity" evidence="1">
    <location>
        <begin position="496"/>
        <end position="506"/>
    </location>
</feature>
<feature type="compositionally biased region" description="Basic and acidic residues" evidence="1">
    <location>
        <begin position="1"/>
        <end position="23"/>
    </location>
</feature>
<feature type="region of interest" description="Disordered" evidence="1">
    <location>
        <begin position="266"/>
        <end position="861"/>
    </location>
</feature>
<feature type="compositionally biased region" description="Low complexity" evidence="1">
    <location>
        <begin position="286"/>
        <end position="299"/>
    </location>
</feature>
<keyword evidence="4" id="KW-1185">Reference proteome</keyword>
<feature type="compositionally biased region" description="Gly residues" evidence="1">
    <location>
        <begin position="825"/>
        <end position="834"/>
    </location>
</feature>
<feature type="compositionally biased region" description="Basic residues" evidence="1">
    <location>
        <begin position="793"/>
        <end position="804"/>
    </location>
</feature>
<dbReference type="Proteomes" id="UP000003448">
    <property type="component" value="Unassembled WGS sequence"/>
</dbReference>
<feature type="transmembrane region" description="Helical" evidence="2">
    <location>
        <begin position="153"/>
        <end position="172"/>
    </location>
</feature>
<comment type="caution">
    <text evidence="3">The sequence shown here is derived from an EMBL/GenBank/DDBJ whole genome shotgun (WGS) entry which is preliminary data.</text>
</comment>
<keyword evidence="2" id="KW-0472">Membrane</keyword>
<evidence type="ECO:0000256" key="1">
    <source>
        <dbReference type="SAM" id="MobiDB-lite"/>
    </source>
</evidence>
<dbReference type="AlphaFoldDB" id="I0L9N9"/>
<feature type="compositionally biased region" description="Basic residues" evidence="1">
    <location>
        <begin position="559"/>
        <end position="574"/>
    </location>
</feature>
<proteinExistence type="predicted"/>
<gene>
    <name evidence="3" type="ORF">MILUP08_45419</name>
</gene>
<feature type="transmembrane region" description="Helical" evidence="2">
    <location>
        <begin position="115"/>
        <end position="133"/>
    </location>
</feature>
<feature type="compositionally biased region" description="Basic and acidic residues" evidence="1">
    <location>
        <begin position="329"/>
        <end position="355"/>
    </location>
</feature>
<feature type="transmembrane region" description="Helical" evidence="2">
    <location>
        <begin position="40"/>
        <end position="61"/>
    </location>
</feature>
<evidence type="ECO:0008006" key="5">
    <source>
        <dbReference type="Google" id="ProtNLM"/>
    </source>
</evidence>
<feature type="region of interest" description="Disordered" evidence="1">
    <location>
        <begin position="1"/>
        <end position="33"/>
    </location>
</feature>
<feature type="compositionally biased region" description="Basic residues" evidence="1">
    <location>
        <begin position="753"/>
        <end position="782"/>
    </location>
</feature>
<keyword evidence="2" id="KW-0812">Transmembrane</keyword>
<feature type="compositionally biased region" description="Basic residues" evidence="1">
    <location>
        <begin position="482"/>
        <end position="495"/>
    </location>
</feature>
<dbReference type="STRING" id="1150864.MILUP08_45419"/>
<dbReference type="eggNOG" id="COG4097">
    <property type="taxonomic scope" value="Bacteria"/>
</dbReference>
<protein>
    <recommendedName>
        <fullName evidence="5">Ferric oxidoreductase domain-containing protein</fullName>
    </recommendedName>
</protein>
<feature type="compositionally biased region" description="Low complexity" evidence="1">
    <location>
        <begin position="612"/>
        <end position="625"/>
    </location>
</feature>
<feature type="compositionally biased region" description="Basic and acidic residues" evidence="1">
    <location>
        <begin position="368"/>
        <end position="403"/>
    </location>
</feature>
<evidence type="ECO:0000256" key="2">
    <source>
        <dbReference type="SAM" id="Phobius"/>
    </source>
</evidence>
<keyword evidence="2" id="KW-1133">Transmembrane helix</keyword>
<feature type="transmembrane region" description="Helical" evidence="2">
    <location>
        <begin position="67"/>
        <end position="94"/>
    </location>
</feature>
<organism evidence="3 4">
    <name type="scientific">Micromonospora lupini str. Lupac 08</name>
    <dbReference type="NCBI Taxonomy" id="1150864"/>
    <lineage>
        <taxon>Bacteria</taxon>
        <taxon>Bacillati</taxon>
        <taxon>Actinomycetota</taxon>
        <taxon>Actinomycetes</taxon>
        <taxon>Micromonosporales</taxon>
        <taxon>Micromonosporaceae</taxon>
        <taxon>Micromonospora</taxon>
    </lineage>
</organism>
<reference evidence="4" key="1">
    <citation type="journal article" date="2012" name="J. Bacteriol.">
        <title>Genome Sequence of Micromonospora lupini Lupac 08, Isolated from Root Nodules of Lupinus angustifolius.</title>
        <authorList>
            <person name="Alonso-Vega P."/>
            <person name="Normand P."/>
            <person name="Bacigalupe R."/>
            <person name="Pujic P."/>
            <person name="Lajus A."/>
            <person name="Vallenet D."/>
            <person name="Carro L."/>
            <person name="Coll P."/>
            <person name="Trujillo M.E."/>
        </authorList>
    </citation>
    <scope>NUCLEOTIDE SEQUENCE [LARGE SCALE GENOMIC DNA]</scope>
    <source>
        <strain evidence="4">Lupac 08</strain>
    </source>
</reference>
<feature type="compositionally biased region" description="Basic residues" evidence="1">
    <location>
        <begin position="699"/>
        <end position="721"/>
    </location>
</feature>
<evidence type="ECO:0000313" key="3">
    <source>
        <dbReference type="EMBL" id="CCH20536.1"/>
    </source>
</evidence>
<feature type="compositionally biased region" description="Low complexity" evidence="1">
    <location>
        <begin position="438"/>
        <end position="467"/>
    </location>
</feature>
<accession>I0L9N9</accession>
<dbReference type="EMBL" id="CAIE01000039">
    <property type="protein sequence ID" value="CCH20536.1"/>
    <property type="molecule type" value="Genomic_DNA"/>
</dbReference>
<feature type="compositionally biased region" description="Low complexity" evidence="1">
    <location>
        <begin position="637"/>
        <end position="649"/>
    </location>
</feature>
<sequence>MVRRRETIEEQMARAKQNEKATEVRTSTSSRGVRTRSRSATTLLIASVLAALWAAIMLTGAGQTAYAYGFFFTEFFAGVIALVSLSLTVMLGLLATDRLVLSISHRVLMQSAHRATGVLGVAGLLFHVLTKIATGRAAVTDSLVPFIGGRGLYVGLGTVAALLMVSVIWTGIIRARFAGVGPKWLWRSLHSTAYLAWPFAVLHGLNAGRAAKSWVVLSYLACILFVVLALLVRLSVTIGRRSREQHQAAVRNAVLAGRATEEGRGRSLLAGLSRRRDTSEDKRPAWAEATTATWTAPAGARRRDPERFTVPVVPEPGSLAEPARPSRRRRDEAETTTRRSSRRSVEETGTRRSVEEELEPVTRRRASRTRDRDEETAPTRRRRAEEPAAERSSRRSRSEDEGTRYSAPPRRVVEEPEEPWDSPRRWQAAEPISAGPVSAEPISAGPISASPISAGPISAAPRSGSGRHSARGRPAGGAGLRGARRRGTSPRRCRRPSTTPRPSSTWRRGEPGGPPARAGPPSAARPARTPWTGRTGPGCGVRRSDADRRTTCRLCGRAPAHRRLRRVRPARPARARGGARADRPDGAGAVAPTRRGHAAQGQGRGGLPVRPQAARGAGVLRAAGPRRGGGRQRLRGRAGQLEGQGAAHPRPAPDPRRRGAHRVRAGRRGDRDRRGRRRCRTGLPDGGPRGAPDAGADHNRHRAAPVHLRRGRGACQRHQRSAAHPSGHQEALQRLRRQRPADPAVQRGDVRPARRRRAARPVRVRGARHRRRAGHRAAHRDRRGGPAGGGGVHGRHAVARRSRPVRGPGRPGHPDGRLPRQVDHPGGGGEGRGLPQGSRRGRRHPRRGHHHPDRRRHLPAR</sequence>
<feature type="compositionally biased region" description="Low complexity" evidence="1">
    <location>
        <begin position="519"/>
        <end position="530"/>
    </location>
</feature>
<feature type="transmembrane region" description="Helical" evidence="2">
    <location>
        <begin position="214"/>
        <end position="236"/>
    </location>
</feature>
<feature type="compositionally biased region" description="Basic and acidic residues" evidence="1">
    <location>
        <begin position="812"/>
        <end position="823"/>
    </location>
</feature>
<evidence type="ECO:0000313" key="4">
    <source>
        <dbReference type="Proteomes" id="UP000003448"/>
    </source>
</evidence>
<feature type="compositionally biased region" description="Basic residues" evidence="1">
    <location>
        <begin position="839"/>
        <end position="861"/>
    </location>
</feature>
<name>I0L9N9_9ACTN</name>
<feature type="compositionally biased region" description="Basic and acidic residues" evidence="1">
    <location>
        <begin position="274"/>
        <end position="285"/>
    </location>
</feature>